<proteinExistence type="predicted"/>
<organism evidence="1 2">
    <name type="scientific">Corchorus capsularis</name>
    <name type="common">Jute</name>
    <dbReference type="NCBI Taxonomy" id="210143"/>
    <lineage>
        <taxon>Eukaryota</taxon>
        <taxon>Viridiplantae</taxon>
        <taxon>Streptophyta</taxon>
        <taxon>Embryophyta</taxon>
        <taxon>Tracheophyta</taxon>
        <taxon>Spermatophyta</taxon>
        <taxon>Magnoliopsida</taxon>
        <taxon>eudicotyledons</taxon>
        <taxon>Gunneridae</taxon>
        <taxon>Pentapetalae</taxon>
        <taxon>rosids</taxon>
        <taxon>malvids</taxon>
        <taxon>Malvales</taxon>
        <taxon>Malvaceae</taxon>
        <taxon>Grewioideae</taxon>
        <taxon>Apeibeae</taxon>
        <taxon>Corchorus</taxon>
    </lineage>
</organism>
<dbReference type="Gramene" id="OMO60025">
    <property type="protein sequence ID" value="OMO60025"/>
    <property type="gene ID" value="CCACVL1_24457"/>
</dbReference>
<gene>
    <name evidence="1" type="ORF">CCACVL1_24457</name>
</gene>
<evidence type="ECO:0000313" key="1">
    <source>
        <dbReference type="EMBL" id="OMO60025.1"/>
    </source>
</evidence>
<sequence>MEQLQLCVKSFICYEEMRLSFVRCDQDSLRLEMREAEHEFWMFNRVGKMSVKWHLSMARMRMMPIFPIS</sequence>
<accession>A0A1R3GPI4</accession>
<dbReference type="AlphaFoldDB" id="A0A1R3GPI4"/>
<keyword evidence="2" id="KW-1185">Reference proteome</keyword>
<name>A0A1R3GPI4_COCAP</name>
<protein>
    <submittedName>
        <fullName evidence="1">Uncharacterized protein</fullName>
    </submittedName>
</protein>
<dbReference type="Proteomes" id="UP000188268">
    <property type="component" value="Unassembled WGS sequence"/>
</dbReference>
<evidence type="ECO:0000313" key="2">
    <source>
        <dbReference type="Proteomes" id="UP000188268"/>
    </source>
</evidence>
<dbReference type="EMBL" id="AWWV01013791">
    <property type="protein sequence ID" value="OMO60025.1"/>
    <property type="molecule type" value="Genomic_DNA"/>
</dbReference>
<comment type="caution">
    <text evidence="1">The sequence shown here is derived from an EMBL/GenBank/DDBJ whole genome shotgun (WGS) entry which is preliminary data.</text>
</comment>
<reference evidence="1 2" key="1">
    <citation type="submission" date="2013-09" db="EMBL/GenBank/DDBJ databases">
        <title>Corchorus capsularis genome sequencing.</title>
        <authorList>
            <person name="Alam M."/>
            <person name="Haque M.S."/>
            <person name="Islam M.S."/>
            <person name="Emdad E.M."/>
            <person name="Islam M.M."/>
            <person name="Ahmed B."/>
            <person name="Halim A."/>
            <person name="Hossen Q.M.M."/>
            <person name="Hossain M.Z."/>
            <person name="Ahmed R."/>
            <person name="Khan M.M."/>
            <person name="Islam R."/>
            <person name="Rashid M.M."/>
            <person name="Khan S.A."/>
            <person name="Rahman M.S."/>
            <person name="Alam M."/>
        </authorList>
    </citation>
    <scope>NUCLEOTIDE SEQUENCE [LARGE SCALE GENOMIC DNA]</scope>
    <source>
        <strain evidence="2">cv. CVL-1</strain>
        <tissue evidence="1">Whole seedling</tissue>
    </source>
</reference>